<evidence type="ECO:0000256" key="1">
    <source>
        <dbReference type="ARBA" id="ARBA00004496"/>
    </source>
</evidence>
<dbReference type="Proteomes" id="UP001596473">
    <property type="component" value="Unassembled WGS sequence"/>
</dbReference>
<dbReference type="PROSITE" id="PS00622">
    <property type="entry name" value="HTH_LUXR_1"/>
    <property type="match status" value="1"/>
</dbReference>
<name>A0ABW2R6E5_9NEIS</name>
<accession>A0ABW2R6E5</accession>
<dbReference type="SUPFAM" id="SSF46894">
    <property type="entry name" value="C-terminal effector domain of the bipartite response regulators"/>
    <property type="match status" value="1"/>
</dbReference>
<dbReference type="CDD" id="cd06170">
    <property type="entry name" value="LuxR_C_like"/>
    <property type="match status" value="1"/>
</dbReference>
<comment type="function">
    <text evidence="8">Part of the UhpABC signaling cascade that controls the expression of the hexose phosphate transporter UhpT. Activates the transcription of the uhpT gene. Acts by binding specifically to the uhpT promoter region.</text>
</comment>
<keyword evidence="7" id="KW-0804">Transcription</keyword>
<dbReference type="PANTHER" id="PTHR43214:SF22">
    <property type="entry name" value="TRANSCRIPTIONAL REGULATORY PROTEIN UHPA"/>
    <property type="match status" value="1"/>
</dbReference>
<proteinExistence type="predicted"/>
<dbReference type="PANTHER" id="PTHR43214">
    <property type="entry name" value="TWO-COMPONENT RESPONSE REGULATOR"/>
    <property type="match status" value="1"/>
</dbReference>
<evidence type="ECO:0000256" key="3">
    <source>
        <dbReference type="ARBA" id="ARBA00022553"/>
    </source>
</evidence>
<dbReference type="InterPro" id="IPR011006">
    <property type="entry name" value="CheY-like_superfamily"/>
</dbReference>
<evidence type="ECO:0000313" key="14">
    <source>
        <dbReference type="Proteomes" id="UP001596473"/>
    </source>
</evidence>
<comment type="caution">
    <text evidence="13">The sequence shown here is derived from an EMBL/GenBank/DDBJ whole genome shotgun (WGS) entry which is preliminary data.</text>
</comment>
<comment type="subcellular location">
    <subcellularLocation>
        <location evidence="1">Cytoplasm</location>
    </subcellularLocation>
</comment>
<protein>
    <recommendedName>
        <fullName evidence="9">Transcriptional regulatory protein UhpA</fullName>
    </recommendedName>
</protein>
<keyword evidence="4" id="KW-0805">Transcription regulation</keyword>
<evidence type="ECO:0000256" key="4">
    <source>
        <dbReference type="ARBA" id="ARBA00023015"/>
    </source>
</evidence>
<keyword evidence="6" id="KW-0010">Activator</keyword>
<evidence type="ECO:0000256" key="2">
    <source>
        <dbReference type="ARBA" id="ARBA00022490"/>
    </source>
</evidence>
<keyword evidence="2" id="KW-0963">Cytoplasm</keyword>
<evidence type="ECO:0000259" key="12">
    <source>
        <dbReference type="PROSITE" id="PS50110"/>
    </source>
</evidence>
<dbReference type="InterPro" id="IPR058245">
    <property type="entry name" value="NreC/VraR/RcsB-like_REC"/>
</dbReference>
<keyword evidence="14" id="KW-1185">Reference proteome</keyword>
<dbReference type="Pfam" id="PF00072">
    <property type="entry name" value="Response_reg"/>
    <property type="match status" value="1"/>
</dbReference>
<organism evidence="13 14">
    <name type="scientific">Iodobacter arcticus</name>
    <dbReference type="NCBI Taxonomy" id="590593"/>
    <lineage>
        <taxon>Bacteria</taxon>
        <taxon>Pseudomonadati</taxon>
        <taxon>Pseudomonadota</taxon>
        <taxon>Betaproteobacteria</taxon>
        <taxon>Neisseriales</taxon>
        <taxon>Chitinibacteraceae</taxon>
        <taxon>Iodobacter</taxon>
    </lineage>
</organism>
<keyword evidence="5" id="KW-0238">DNA-binding</keyword>
<dbReference type="SUPFAM" id="SSF52172">
    <property type="entry name" value="CheY-like"/>
    <property type="match status" value="1"/>
</dbReference>
<feature type="domain" description="Response regulatory" evidence="12">
    <location>
        <begin position="3"/>
        <end position="116"/>
    </location>
</feature>
<keyword evidence="3 10" id="KW-0597">Phosphoprotein</keyword>
<dbReference type="PRINTS" id="PR00038">
    <property type="entry name" value="HTHLUXR"/>
</dbReference>
<dbReference type="Pfam" id="PF00196">
    <property type="entry name" value="GerE"/>
    <property type="match status" value="1"/>
</dbReference>
<dbReference type="SMART" id="SM00421">
    <property type="entry name" value="HTH_LUXR"/>
    <property type="match status" value="1"/>
</dbReference>
<dbReference type="InterPro" id="IPR039420">
    <property type="entry name" value="WalR-like"/>
</dbReference>
<dbReference type="SMART" id="SM00448">
    <property type="entry name" value="REC"/>
    <property type="match status" value="1"/>
</dbReference>
<dbReference type="PROSITE" id="PS50110">
    <property type="entry name" value="RESPONSE_REGULATORY"/>
    <property type="match status" value="1"/>
</dbReference>
<feature type="domain" description="HTH luxR-type" evidence="11">
    <location>
        <begin position="133"/>
        <end position="198"/>
    </location>
</feature>
<evidence type="ECO:0000259" key="11">
    <source>
        <dbReference type="PROSITE" id="PS50043"/>
    </source>
</evidence>
<dbReference type="EMBL" id="JBHTBQ010000044">
    <property type="protein sequence ID" value="MFC7421807.1"/>
    <property type="molecule type" value="Genomic_DNA"/>
</dbReference>
<sequence>MIRLALVDDHLLVRSGFAQLLSLEADMRVVAQFASVPEVLKGLLPDMADVCLLDLSLPPESGLTLLGRLPEGVKALILSVQDGPAMVEKALHLGARGFISKRCQVEELLLAIRTIAAGGCYLPPALAANLLAPRQGLVCLTPREREVCELLAEGCDVRTVALRLGLSHKTVHVHRAHALDKLNVSNNVELAHRMQRES</sequence>
<evidence type="ECO:0000256" key="10">
    <source>
        <dbReference type="PROSITE-ProRule" id="PRU00169"/>
    </source>
</evidence>
<dbReference type="InterPro" id="IPR000792">
    <property type="entry name" value="Tscrpt_reg_LuxR_C"/>
</dbReference>
<dbReference type="InterPro" id="IPR001789">
    <property type="entry name" value="Sig_transdc_resp-reg_receiver"/>
</dbReference>
<reference evidence="14" key="1">
    <citation type="journal article" date="2019" name="Int. J. Syst. Evol. Microbiol.">
        <title>The Global Catalogue of Microorganisms (GCM) 10K type strain sequencing project: providing services to taxonomists for standard genome sequencing and annotation.</title>
        <authorList>
            <consortium name="The Broad Institute Genomics Platform"/>
            <consortium name="The Broad Institute Genome Sequencing Center for Infectious Disease"/>
            <person name="Wu L."/>
            <person name="Ma J."/>
        </authorList>
    </citation>
    <scope>NUCLEOTIDE SEQUENCE [LARGE SCALE GENOMIC DNA]</scope>
    <source>
        <strain evidence="14">CCUG 62945</strain>
    </source>
</reference>
<feature type="modified residue" description="4-aspartylphosphate" evidence="10">
    <location>
        <position position="54"/>
    </location>
</feature>
<dbReference type="CDD" id="cd17535">
    <property type="entry name" value="REC_NarL-like"/>
    <property type="match status" value="1"/>
</dbReference>
<evidence type="ECO:0000256" key="8">
    <source>
        <dbReference type="ARBA" id="ARBA00037416"/>
    </source>
</evidence>
<evidence type="ECO:0000313" key="13">
    <source>
        <dbReference type="EMBL" id="MFC7421807.1"/>
    </source>
</evidence>
<dbReference type="PROSITE" id="PS50043">
    <property type="entry name" value="HTH_LUXR_2"/>
    <property type="match status" value="1"/>
</dbReference>
<dbReference type="Gene3D" id="3.40.50.2300">
    <property type="match status" value="1"/>
</dbReference>
<gene>
    <name evidence="13" type="ORF">ACFQNF_18260</name>
</gene>
<evidence type="ECO:0000256" key="7">
    <source>
        <dbReference type="ARBA" id="ARBA00023163"/>
    </source>
</evidence>
<dbReference type="RefSeq" id="WP_046351894.1">
    <property type="nucleotide sequence ID" value="NZ_JBHTBQ010000044.1"/>
</dbReference>
<dbReference type="InterPro" id="IPR016032">
    <property type="entry name" value="Sig_transdc_resp-reg_C-effctor"/>
</dbReference>
<evidence type="ECO:0000256" key="5">
    <source>
        <dbReference type="ARBA" id="ARBA00023125"/>
    </source>
</evidence>
<evidence type="ECO:0000256" key="9">
    <source>
        <dbReference type="ARBA" id="ARBA00040539"/>
    </source>
</evidence>
<evidence type="ECO:0000256" key="6">
    <source>
        <dbReference type="ARBA" id="ARBA00023159"/>
    </source>
</evidence>